<protein>
    <submittedName>
        <fullName evidence="1">Uncharacterized protein</fullName>
    </submittedName>
</protein>
<evidence type="ECO:0000313" key="1">
    <source>
        <dbReference type="EMBL" id="JAG14502.1"/>
    </source>
</evidence>
<gene>
    <name evidence="1" type="ORF">CM83_102364</name>
</gene>
<sequence length="163" mass="17527">RENLVSKFHQRTPVGRCPVPLGDSAAAAGWLQVVRSTAPCVDPSAATYSAQSQTYLVCKHSSVTWCTASGSKTTAPAHHPPPGSTVPALRPVCVRPQRTSVVGWHLRTYCRRVVETVSVPGLGVAAIFHALATAPALRLPTPTAASVRTVSKVPWMRPLRRRY</sequence>
<organism evidence="1">
    <name type="scientific">Lygus hesperus</name>
    <name type="common">Western plant bug</name>
    <dbReference type="NCBI Taxonomy" id="30085"/>
    <lineage>
        <taxon>Eukaryota</taxon>
        <taxon>Metazoa</taxon>
        <taxon>Ecdysozoa</taxon>
        <taxon>Arthropoda</taxon>
        <taxon>Hexapoda</taxon>
        <taxon>Insecta</taxon>
        <taxon>Pterygota</taxon>
        <taxon>Neoptera</taxon>
        <taxon>Paraneoptera</taxon>
        <taxon>Hemiptera</taxon>
        <taxon>Heteroptera</taxon>
        <taxon>Panheteroptera</taxon>
        <taxon>Cimicomorpha</taxon>
        <taxon>Miridae</taxon>
        <taxon>Mirini</taxon>
        <taxon>Lygus</taxon>
    </lineage>
</organism>
<accession>A0A0A9X1B6</accession>
<dbReference type="AlphaFoldDB" id="A0A0A9X1B6"/>
<reference evidence="1" key="1">
    <citation type="journal article" date="2014" name="PLoS ONE">
        <title>Transcriptome-Based Identification of ABC Transporters in the Western Tarnished Plant Bug Lygus hesperus.</title>
        <authorList>
            <person name="Hull J.J."/>
            <person name="Chaney K."/>
            <person name="Geib S.M."/>
            <person name="Fabrick J.A."/>
            <person name="Brent C.S."/>
            <person name="Walsh D."/>
            <person name="Lavine L.C."/>
        </authorList>
    </citation>
    <scope>NUCLEOTIDE SEQUENCE</scope>
</reference>
<feature type="non-terminal residue" evidence="1">
    <location>
        <position position="1"/>
    </location>
</feature>
<reference evidence="1" key="2">
    <citation type="submission" date="2014-07" db="EMBL/GenBank/DDBJ databases">
        <authorList>
            <person name="Hull J."/>
        </authorList>
    </citation>
    <scope>NUCLEOTIDE SEQUENCE</scope>
</reference>
<dbReference type="EMBL" id="GBHO01029102">
    <property type="protein sequence ID" value="JAG14502.1"/>
    <property type="molecule type" value="Transcribed_RNA"/>
</dbReference>
<name>A0A0A9X1B6_LYGHE</name>
<proteinExistence type="predicted"/>